<accession>A0A7D5TG67</accession>
<dbReference type="EMBL" id="CP058909">
    <property type="protein sequence ID" value="QLH81236.1"/>
    <property type="molecule type" value="Genomic_DNA"/>
</dbReference>
<evidence type="ECO:0000313" key="4">
    <source>
        <dbReference type="EMBL" id="QLH81236.1"/>
    </source>
</evidence>
<sequence>MPSFRSKVPPVAELLMICLLVSSVALTAIPVAGQVEQVIGSPDISANIQGNQLEPSEERDVTISLSNAGEVSRSGPQQFVQRVETARNVRVSIDESEIDAPINIKSGTVTLGTLQSGGVSEAVFTVETGEDLEPGSYKLPVDIKYAYTGIVNYEVTQSGYSNIENVDYTEAETKTPRIVVGERPAFSLSDDGASQIHSGGSDYINFSITNTGTQRAEEVTVGLTSQNPAVQFSGGSQSQAQASGGSSQSQTNIYIPELAPDESYNASVRILSSSAPSVDQYSIQASIEYKTPNGLAGSADPITLGGDIQSGERFSIAGVSGSLYVGEDGNVTATVTNTGPRTAIDPVVNIQAADQGLQLQRTSFPIDDLPSGESATVRFPVTVPNDTDSGPYQFGFTVDYEDRTGSQFSSDSLTSEVVIGEERDLFRLENASSTLRAGEEGNVTATITKLRTGVVDDAVIEFQAPATGLEPQRTTYPVGDLTNGESATVRFPVTATESIDAGPYQFGFTVNYEDADGAQVSSKTLNNQLDVGQQQDVFAVTGTNATLTAGASGPVEIRLTNSYDKTLRNINAKAYVDAPVSASSDESYIPVLEPGESATIAFDMSVASGAAARPRPVEMDFQYEEPDGDTVLSDTYQVPLDITEPVDNNGGGGPPLLIIGVLIIGVVAAVGFYVRRKQG</sequence>
<dbReference type="OrthoDB" id="56770at2157"/>
<keyword evidence="2" id="KW-0472">Membrane</keyword>
<organism evidence="4 5">
    <name type="scientific">Halosimplex pelagicum</name>
    <dbReference type="NCBI Taxonomy" id="869886"/>
    <lineage>
        <taxon>Archaea</taxon>
        <taxon>Methanobacteriati</taxon>
        <taxon>Methanobacteriota</taxon>
        <taxon>Stenosarchaea group</taxon>
        <taxon>Halobacteria</taxon>
        <taxon>Halobacteriales</taxon>
        <taxon>Haloarculaceae</taxon>
        <taxon>Halosimplex</taxon>
    </lineage>
</organism>
<dbReference type="Gene3D" id="2.60.40.10">
    <property type="entry name" value="Immunoglobulins"/>
    <property type="match status" value="2"/>
</dbReference>
<feature type="region of interest" description="Disordered" evidence="1">
    <location>
        <begin position="227"/>
        <end position="249"/>
    </location>
</feature>
<dbReference type="Proteomes" id="UP000509346">
    <property type="component" value="Chromosome"/>
</dbReference>
<keyword evidence="5" id="KW-1185">Reference proteome</keyword>
<feature type="transmembrane region" description="Helical" evidence="2">
    <location>
        <begin position="656"/>
        <end position="674"/>
    </location>
</feature>
<reference evidence="4 5" key="1">
    <citation type="submission" date="2020-07" db="EMBL/GenBank/DDBJ databases">
        <title>Halosimplex litoreum sp. nov. and Halosimplex rubrum sp. nov., isolated from different salt environments.</title>
        <authorList>
            <person name="Cui H."/>
        </authorList>
    </citation>
    <scope>NUCLEOTIDE SEQUENCE [LARGE SCALE GENOMIC DNA]</scope>
    <source>
        <strain evidence="4 5">R2</strain>
    </source>
</reference>
<dbReference type="InterPro" id="IPR011635">
    <property type="entry name" value="CARDB"/>
</dbReference>
<dbReference type="PANTHER" id="PTHR35902:SF3">
    <property type="entry name" value="NPCBM-ASSOCIATED, NEW3 DOMAIN OF ALPHA-GALACTOSIDASE"/>
    <property type="match status" value="1"/>
</dbReference>
<dbReference type="GeneID" id="56082141"/>
<feature type="compositionally biased region" description="Low complexity" evidence="1">
    <location>
        <begin position="233"/>
        <end position="249"/>
    </location>
</feature>
<evidence type="ECO:0000256" key="2">
    <source>
        <dbReference type="SAM" id="Phobius"/>
    </source>
</evidence>
<dbReference type="InterPro" id="IPR013783">
    <property type="entry name" value="Ig-like_fold"/>
</dbReference>
<dbReference type="Pfam" id="PF07705">
    <property type="entry name" value="CARDB"/>
    <property type="match status" value="1"/>
</dbReference>
<gene>
    <name evidence="4" type="ORF">HZS54_06090</name>
</gene>
<evidence type="ECO:0000256" key="1">
    <source>
        <dbReference type="SAM" id="MobiDB-lite"/>
    </source>
</evidence>
<proteinExistence type="predicted"/>
<dbReference type="RefSeq" id="WP_179921044.1">
    <property type="nucleotide sequence ID" value="NZ_CP058909.1"/>
</dbReference>
<feature type="domain" description="CARDB" evidence="3">
    <location>
        <begin position="321"/>
        <end position="402"/>
    </location>
</feature>
<name>A0A7D5TG67_9EURY</name>
<evidence type="ECO:0000313" key="5">
    <source>
        <dbReference type="Proteomes" id="UP000509346"/>
    </source>
</evidence>
<dbReference type="PANTHER" id="PTHR35902">
    <property type="entry name" value="S-LAYER DOMAIN-LIKE PROTEIN-RELATED"/>
    <property type="match status" value="1"/>
</dbReference>
<dbReference type="AlphaFoldDB" id="A0A7D5TG67"/>
<keyword evidence="2" id="KW-1133">Transmembrane helix</keyword>
<dbReference type="KEGG" id="hpel:HZS54_06090"/>
<evidence type="ECO:0000259" key="3">
    <source>
        <dbReference type="Pfam" id="PF07705"/>
    </source>
</evidence>
<protein>
    <recommendedName>
        <fullName evidence="3">CARDB domain-containing protein</fullName>
    </recommendedName>
</protein>
<keyword evidence="2" id="KW-0812">Transmembrane</keyword>